<dbReference type="InterPro" id="IPR002220">
    <property type="entry name" value="DapA-like"/>
</dbReference>
<comment type="function">
    <text evidence="1 12">Catalyzes the condensation of (S)-aspartate-beta-semialdehyde [(S)-ASA] and pyruvate to 4-hydroxy-tetrahydrodipicolinate (HTPA).</text>
</comment>
<dbReference type="Pfam" id="PF00701">
    <property type="entry name" value="DHDPS"/>
    <property type="match status" value="1"/>
</dbReference>
<feature type="active site" description="Schiff-base intermediate with substrate" evidence="12 14">
    <location>
        <position position="162"/>
    </location>
</feature>
<evidence type="ECO:0000256" key="4">
    <source>
        <dbReference type="ARBA" id="ARBA00012086"/>
    </source>
</evidence>
<dbReference type="GO" id="GO:0019877">
    <property type="term" value="P:diaminopimelate biosynthetic process"/>
    <property type="evidence" value="ECO:0007669"/>
    <property type="project" value="UniProtKB-UniRule"/>
</dbReference>
<keyword evidence="10 12" id="KW-0704">Schiff base</keyword>
<dbReference type="HAMAP" id="MF_00418">
    <property type="entry name" value="DapA"/>
    <property type="match status" value="1"/>
</dbReference>
<keyword evidence="7 12" id="KW-0220">Diaminopimelate biosynthesis</keyword>
<dbReference type="PANTHER" id="PTHR12128">
    <property type="entry name" value="DIHYDRODIPICOLINATE SYNTHASE"/>
    <property type="match status" value="1"/>
</dbReference>
<evidence type="ECO:0000256" key="9">
    <source>
        <dbReference type="ARBA" id="ARBA00023239"/>
    </source>
</evidence>
<comment type="subunit">
    <text evidence="12">Homotetramer; dimer of dimers.</text>
</comment>
<evidence type="ECO:0000313" key="17">
    <source>
        <dbReference type="Proteomes" id="UP000190625"/>
    </source>
</evidence>
<feature type="binding site" evidence="12 15">
    <location>
        <position position="46"/>
    </location>
    <ligand>
        <name>pyruvate</name>
        <dbReference type="ChEBI" id="CHEBI:15361"/>
    </ligand>
</feature>
<dbReference type="InterPro" id="IPR005263">
    <property type="entry name" value="DapA"/>
</dbReference>
<keyword evidence="5 12" id="KW-0963">Cytoplasm</keyword>
<organism evidence="16 17">
    <name type="scientific">Selenihalanaerobacter shriftii</name>
    <dbReference type="NCBI Taxonomy" id="142842"/>
    <lineage>
        <taxon>Bacteria</taxon>
        <taxon>Bacillati</taxon>
        <taxon>Bacillota</taxon>
        <taxon>Clostridia</taxon>
        <taxon>Halanaerobiales</taxon>
        <taxon>Halobacteroidaceae</taxon>
        <taxon>Selenihalanaerobacter</taxon>
    </lineage>
</organism>
<protein>
    <recommendedName>
        <fullName evidence="4 12">4-hydroxy-tetrahydrodipicolinate synthase</fullName>
        <shortName evidence="12">HTPA synthase</shortName>
        <ecNumber evidence="4 12">4.3.3.7</ecNumber>
    </recommendedName>
</protein>
<dbReference type="Gene3D" id="3.20.20.70">
    <property type="entry name" value="Aldolase class I"/>
    <property type="match status" value="1"/>
</dbReference>
<dbReference type="InterPro" id="IPR013785">
    <property type="entry name" value="Aldolase_TIM"/>
</dbReference>
<dbReference type="InterPro" id="IPR020625">
    <property type="entry name" value="Schiff_base-form_aldolases_AS"/>
</dbReference>
<keyword evidence="17" id="KW-1185">Reference proteome</keyword>
<comment type="similarity">
    <text evidence="3 12 13">Belongs to the DapA family.</text>
</comment>
<evidence type="ECO:0000256" key="11">
    <source>
        <dbReference type="ARBA" id="ARBA00047836"/>
    </source>
</evidence>
<comment type="pathway">
    <text evidence="2 12">Amino-acid biosynthesis; L-lysine biosynthesis via DAP pathway; (S)-tetrahydrodipicolinate from L-aspartate: step 3/4.</text>
</comment>
<comment type="caution">
    <text evidence="12">Was originally thought to be a dihydrodipicolinate synthase (DHDPS), catalyzing the condensation of (S)-aspartate-beta-semialdehyde [(S)-ASA] and pyruvate to dihydrodipicolinate (DHDP). However, it was shown in E.coli that the product of the enzymatic reaction is not dihydrodipicolinate but in fact (4S)-4-hydroxy-2,3,4,5-tetrahydro-(2S)-dipicolinic acid (HTPA), and that the consecutive dehydration reaction leading to DHDP is not spontaneous but catalyzed by DapB.</text>
</comment>
<dbReference type="PRINTS" id="PR00146">
    <property type="entry name" value="DHPICSNTHASE"/>
</dbReference>
<reference evidence="17" key="1">
    <citation type="submission" date="2017-02" db="EMBL/GenBank/DDBJ databases">
        <authorList>
            <person name="Varghese N."/>
            <person name="Submissions S."/>
        </authorList>
    </citation>
    <scope>NUCLEOTIDE SEQUENCE [LARGE SCALE GENOMIC DNA]</scope>
    <source>
        <strain evidence="17">ATCC BAA-73</strain>
    </source>
</reference>
<dbReference type="GO" id="GO:0005829">
    <property type="term" value="C:cytosol"/>
    <property type="evidence" value="ECO:0007669"/>
    <property type="project" value="TreeGrafter"/>
</dbReference>
<dbReference type="RefSeq" id="WP_078808779.1">
    <property type="nucleotide sequence ID" value="NZ_FUWM01000003.1"/>
</dbReference>
<evidence type="ECO:0000256" key="3">
    <source>
        <dbReference type="ARBA" id="ARBA00007592"/>
    </source>
</evidence>
<evidence type="ECO:0000256" key="7">
    <source>
        <dbReference type="ARBA" id="ARBA00022915"/>
    </source>
</evidence>
<evidence type="ECO:0000256" key="13">
    <source>
        <dbReference type="PIRNR" id="PIRNR001365"/>
    </source>
</evidence>
<evidence type="ECO:0000256" key="2">
    <source>
        <dbReference type="ARBA" id="ARBA00005120"/>
    </source>
</evidence>
<gene>
    <name evidence="12" type="primary">dapA</name>
    <name evidence="16" type="ORF">SAMN02745118_00255</name>
</gene>
<keyword evidence="6 12" id="KW-0028">Amino-acid biosynthesis</keyword>
<evidence type="ECO:0000256" key="6">
    <source>
        <dbReference type="ARBA" id="ARBA00022605"/>
    </source>
</evidence>
<evidence type="ECO:0000256" key="10">
    <source>
        <dbReference type="ARBA" id="ARBA00023270"/>
    </source>
</evidence>
<evidence type="ECO:0000256" key="8">
    <source>
        <dbReference type="ARBA" id="ARBA00023154"/>
    </source>
</evidence>
<evidence type="ECO:0000256" key="15">
    <source>
        <dbReference type="PIRSR" id="PIRSR001365-2"/>
    </source>
</evidence>
<dbReference type="PIRSF" id="PIRSF001365">
    <property type="entry name" value="DHDPS"/>
    <property type="match status" value="1"/>
</dbReference>
<dbReference type="STRING" id="142842.SAMN02745118_00255"/>
<feature type="site" description="Part of a proton relay during catalysis" evidence="12">
    <location>
        <position position="108"/>
    </location>
</feature>
<evidence type="ECO:0000313" key="16">
    <source>
        <dbReference type="EMBL" id="SJZ31624.1"/>
    </source>
</evidence>
<dbReference type="SMART" id="SM01130">
    <property type="entry name" value="DHDPS"/>
    <property type="match status" value="1"/>
</dbReference>
<evidence type="ECO:0000256" key="5">
    <source>
        <dbReference type="ARBA" id="ARBA00022490"/>
    </source>
</evidence>
<feature type="site" description="Part of a proton relay during catalysis" evidence="12">
    <location>
        <position position="45"/>
    </location>
</feature>
<dbReference type="PROSITE" id="PS00666">
    <property type="entry name" value="DHDPS_2"/>
    <property type="match status" value="1"/>
</dbReference>
<dbReference type="AlphaFoldDB" id="A0A1T4JN92"/>
<dbReference type="EMBL" id="FUWM01000003">
    <property type="protein sequence ID" value="SJZ31624.1"/>
    <property type="molecule type" value="Genomic_DNA"/>
</dbReference>
<feature type="active site" description="Proton donor/acceptor" evidence="12 14">
    <location>
        <position position="134"/>
    </location>
</feature>
<keyword evidence="9 12" id="KW-0456">Lyase</keyword>
<feature type="binding site" evidence="12 15">
    <location>
        <position position="204"/>
    </location>
    <ligand>
        <name>pyruvate</name>
        <dbReference type="ChEBI" id="CHEBI:15361"/>
    </ligand>
</feature>
<dbReference type="GO" id="GO:0008840">
    <property type="term" value="F:4-hydroxy-tetrahydrodipicolinate synthase activity"/>
    <property type="evidence" value="ECO:0007669"/>
    <property type="project" value="UniProtKB-UniRule"/>
</dbReference>
<dbReference type="GO" id="GO:0009089">
    <property type="term" value="P:lysine biosynthetic process via diaminopimelate"/>
    <property type="evidence" value="ECO:0007669"/>
    <property type="project" value="UniProtKB-UniRule"/>
</dbReference>
<dbReference type="CDD" id="cd00950">
    <property type="entry name" value="DHDPS"/>
    <property type="match status" value="1"/>
</dbReference>
<dbReference type="OrthoDB" id="9782828at2"/>
<sequence>MEFGEVITAMVTPFNTDLEVDYEATAELANYLVENGSDGILVLGTTGEVPTLTKDEKIKLVKTVKEEVGGRAKVIVGTGSYSTSASIEMTKKIEAIGVDGVMLVTPYYNKPPQSGLYRHFKMVAKETDLPVILYNVPGRTSRNIEPETVAKLAEIENIVAIKEASGDVEQAATINRLTDDEFLIYSGDDGLTLPILSIGGTGVISVSSHLVGNQIKEMITLYKAGKVKEAADLNAELGELFGKMFITPNPIPVKCSLNLLGQKVGPVRPPLADIDQEEKAVLEVLLKEYNLV</sequence>
<name>A0A1T4JN92_9FIRM</name>
<comment type="subcellular location">
    <subcellularLocation>
        <location evidence="12">Cytoplasm</location>
    </subcellularLocation>
</comment>
<dbReference type="UniPathway" id="UPA00034">
    <property type="reaction ID" value="UER00017"/>
</dbReference>
<comment type="catalytic activity">
    <reaction evidence="11 12">
        <text>L-aspartate 4-semialdehyde + pyruvate = (2S,4S)-4-hydroxy-2,3,4,5-tetrahydrodipicolinate + H2O + H(+)</text>
        <dbReference type="Rhea" id="RHEA:34171"/>
        <dbReference type="ChEBI" id="CHEBI:15361"/>
        <dbReference type="ChEBI" id="CHEBI:15377"/>
        <dbReference type="ChEBI" id="CHEBI:15378"/>
        <dbReference type="ChEBI" id="CHEBI:67139"/>
        <dbReference type="ChEBI" id="CHEBI:537519"/>
        <dbReference type="EC" id="4.3.3.7"/>
    </reaction>
</comment>
<evidence type="ECO:0000256" key="12">
    <source>
        <dbReference type="HAMAP-Rule" id="MF_00418"/>
    </source>
</evidence>
<dbReference type="PANTHER" id="PTHR12128:SF66">
    <property type="entry name" value="4-HYDROXY-2-OXOGLUTARATE ALDOLASE, MITOCHONDRIAL"/>
    <property type="match status" value="1"/>
</dbReference>
<dbReference type="EC" id="4.3.3.7" evidence="4 12"/>
<accession>A0A1T4JN92</accession>
<dbReference type="NCBIfam" id="TIGR00674">
    <property type="entry name" value="dapA"/>
    <property type="match status" value="1"/>
</dbReference>
<evidence type="ECO:0000256" key="14">
    <source>
        <dbReference type="PIRSR" id="PIRSR001365-1"/>
    </source>
</evidence>
<evidence type="ECO:0000256" key="1">
    <source>
        <dbReference type="ARBA" id="ARBA00003294"/>
    </source>
</evidence>
<keyword evidence="8 12" id="KW-0457">Lysine biosynthesis</keyword>
<proteinExistence type="inferred from homology"/>
<dbReference type="SUPFAM" id="SSF51569">
    <property type="entry name" value="Aldolase"/>
    <property type="match status" value="1"/>
</dbReference>
<dbReference type="Proteomes" id="UP000190625">
    <property type="component" value="Unassembled WGS sequence"/>
</dbReference>